<feature type="region of interest" description="Disordered" evidence="3">
    <location>
        <begin position="119"/>
        <end position="153"/>
    </location>
</feature>
<organism evidence="4 5">
    <name type="scientific">Olsenella porci</name>
    <dbReference type="NCBI Taxonomy" id="2652279"/>
    <lineage>
        <taxon>Bacteria</taxon>
        <taxon>Bacillati</taxon>
        <taxon>Actinomycetota</taxon>
        <taxon>Coriobacteriia</taxon>
        <taxon>Coriobacteriales</taxon>
        <taxon>Atopobiaceae</taxon>
        <taxon>Olsenella</taxon>
    </lineage>
</organism>
<keyword evidence="2" id="KW-0067">ATP-binding</keyword>
<dbReference type="GO" id="GO:0005524">
    <property type="term" value="F:ATP binding"/>
    <property type="evidence" value="ECO:0007669"/>
    <property type="project" value="UniProtKB-KW"/>
</dbReference>
<reference evidence="4 5" key="1">
    <citation type="submission" date="2019-08" db="EMBL/GenBank/DDBJ databases">
        <title>In-depth cultivation of the pig gut microbiome towards novel bacterial diversity and tailored functional studies.</title>
        <authorList>
            <person name="Wylensek D."/>
            <person name="Hitch T.C.A."/>
            <person name="Clavel T."/>
        </authorList>
    </citation>
    <scope>NUCLEOTIDE SEQUENCE [LARGE SCALE GENOMIC DNA]</scope>
    <source>
        <strain evidence="4 5">CA-Schmier-601-WT-1</strain>
    </source>
</reference>
<dbReference type="EMBL" id="VUNC01000004">
    <property type="protein sequence ID" value="MST72688.1"/>
    <property type="molecule type" value="Genomic_DNA"/>
</dbReference>
<comment type="caution">
    <text evidence="4">The sequence shown here is derived from an EMBL/GenBank/DDBJ whole genome shotgun (WGS) entry which is preliminary data.</text>
</comment>
<dbReference type="InterPro" id="IPR027417">
    <property type="entry name" value="P-loop_NTPase"/>
</dbReference>
<evidence type="ECO:0000256" key="2">
    <source>
        <dbReference type="ARBA" id="ARBA00022840"/>
    </source>
</evidence>
<dbReference type="GO" id="GO:0009898">
    <property type="term" value="C:cytoplasmic side of plasma membrane"/>
    <property type="evidence" value="ECO:0007669"/>
    <property type="project" value="TreeGrafter"/>
</dbReference>
<dbReference type="GO" id="GO:0016887">
    <property type="term" value="F:ATP hydrolysis activity"/>
    <property type="evidence" value="ECO:0007669"/>
    <property type="project" value="TreeGrafter"/>
</dbReference>
<dbReference type="GO" id="GO:0051782">
    <property type="term" value="P:negative regulation of cell division"/>
    <property type="evidence" value="ECO:0007669"/>
    <property type="project" value="TreeGrafter"/>
</dbReference>
<evidence type="ECO:0000313" key="4">
    <source>
        <dbReference type="EMBL" id="MST72688.1"/>
    </source>
</evidence>
<dbReference type="GO" id="GO:0005829">
    <property type="term" value="C:cytosol"/>
    <property type="evidence" value="ECO:0007669"/>
    <property type="project" value="TreeGrafter"/>
</dbReference>
<dbReference type="InterPro" id="IPR050625">
    <property type="entry name" value="ParA/MinD_ATPase"/>
</dbReference>
<protein>
    <submittedName>
        <fullName evidence="4">P-loop NTPase</fullName>
    </submittedName>
</protein>
<evidence type="ECO:0000256" key="1">
    <source>
        <dbReference type="ARBA" id="ARBA00022741"/>
    </source>
</evidence>
<gene>
    <name evidence="4" type="ORF">FYJ68_06165</name>
</gene>
<evidence type="ECO:0000256" key="3">
    <source>
        <dbReference type="SAM" id="MobiDB-lite"/>
    </source>
</evidence>
<sequence length="449" mass="47023">MTELWIGCCSRGSRRDLARALDSVSPLATLVFAADAADLRRRFEDEEPNTVGAVVGLTEDGISDVNVAAAVAHDGRASEVLLVTREASGSLRSRARQAGITRVVEIPRRVEPVREEGAPISQARGRVESDVTSARTGLGGGEARTAEVASPSAGIARPDVTSERLTPLSSSEEAVFPGGGPILCLSSGRGGVGKTTIAACCAVAAASWGMQVALVDLDLSCGDLCSRFGIGSPSDLARLGGEPTAEQMGRLGIRCAEGVSLWGPCDRPEMAERVAPVVPTLLNYLSSRHDLVVVDTSTTFCEATARAAQVADRVLLVHDGARGSLASLGRASALAVRLGVARTRMVRVQNMADPRARFEPALGRAEAGLEGARAFMVADGGEAGEELLDAGEVEDLMGERGDLAESVSYLVAQILSELGSLPDCEDARRALEARPGRRRGLFGRRREAE</sequence>
<proteinExistence type="predicted"/>
<keyword evidence="1" id="KW-0547">Nucleotide-binding</keyword>
<dbReference type="PANTHER" id="PTHR43384">
    <property type="entry name" value="SEPTUM SITE-DETERMINING PROTEIN MIND HOMOLOG, CHLOROPLASTIC-RELATED"/>
    <property type="match status" value="1"/>
</dbReference>
<dbReference type="PANTHER" id="PTHR43384:SF6">
    <property type="entry name" value="SEPTUM SITE-DETERMINING PROTEIN MIND HOMOLOG, CHLOROPLASTIC"/>
    <property type="match status" value="1"/>
</dbReference>
<dbReference type="Proteomes" id="UP000469325">
    <property type="component" value="Unassembled WGS sequence"/>
</dbReference>
<dbReference type="Pfam" id="PF10609">
    <property type="entry name" value="ParA"/>
    <property type="match status" value="1"/>
</dbReference>
<dbReference type="AlphaFoldDB" id="A0A6N7XN65"/>
<dbReference type="RefSeq" id="WP_154435076.1">
    <property type="nucleotide sequence ID" value="NZ_VUNC01000004.1"/>
</dbReference>
<accession>A0A6N7XN65</accession>
<name>A0A6N7XN65_9ACTN</name>
<dbReference type="Gene3D" id="3.40.50.300">
    <property type="entry name" value="P-loop containing nucleotide triphosphate hydrolases"/>
    <property type="match status" value="1"/>
</dbReference>
<evidence type="ECO:0000313" key="5">
    <source>
        <dbReference type="Proteomes" id="UP000469325"/>
    </source>
</evidence>
<dbReference type="InterPro" id="IPR033756">
    <property type="entry name" value="YlxH/NBP35"/>
</dbReference>
<dbReference type="SUPFAM" id="SSF52540">
    <property type="entry name" value="P-loop containing nucleoside triphosphate hydrolases"/>
    <property type="match status" value="1"/>
</dbReference>
<keyword evidence="5" id="KW-1185">Reference proteome</keyword>